<dbReference type="SUPFAM" id="SSF109854">
    <property type="entry name" value="DinB/YfiT-like putative metalloenzymes"/>
    <property type="match status" value="1"/>
</dbReference>
<dbReference type="Pfam" id="PF04978">
    <property type="entry name" value="MST"/>
    <property type="match status" value="1"/>
</dbReference>
<name>A0ABP7AP99_9ACTN</name>
<keyword evidence="2" id="KW-1185">Reference proteome</keyword>
<protein>
    <submittedName>
        <fullName evidence="1">DinB family protein</fullName>
    </submittedName>
</protein>
<accession>A0ABP7AP99</accession>
<reference evidence="2" key="1">
    <citation type="journal article" date="2019" name="Int. J. Syst. Evol. Microbiol.">
        <title>The Global Catalogue of Microorganisms (GCM) 10K type strain sequencing project: providing services to taxonomists for standard genome sequencing and annotation.</title>
        <authorList>
            <consortium name="The Broad Institute Genomics Platform"/>
            <consortium name="The Broad Institute Genome Sequencing Center for Infectious Disease"/>
            <person name="Wu L."/>
            <person name="Ma J."/>
        </authorList>
    </citation>
    <scope>NUCLEOTIDE SEQUENCE [LARGE SCALE GENOMIC DNA]</scope>
    <source>
        <strain evidence="2">JCM 16929</strain>
    </source>
</reference>
<evidence type="ECO:0000313" key="1">
    <source>
        <dbReference type="EMBL" id="GAA3637441.1"/>
    </source>
</evidence>
<sequence>MPGNPPPTSTEPEALLAYLIQQRDGLKYAAFGLTDDQLRATPTRSALSIGGLMKHAAFTERGWIHILQGRPSMGEDAYTDSFALTEADTVDSLTGQLDAVGEETAAAVAALDDLAVRVQLPPAPWYPRNPDGYQARWILLHLVEELARHAGHADIIREHIDGATMYELMAGAEGWPETEWIKPWRPRAG</sequence>
<dbReference type="Proteomes" id="UP001501490">
    <property type="component" value="Unassembled WGS sequence"/>
</dbReference>
<dbReference type="Gene3D" id="1.20.120.450">
    <property type="entry name" value="dinb family like domain"/>
    <property type="match status" value="1"/>
</dbReference>
<proteinExistence type="predicted"/>
<evidence type="ECO:0000313" key="2">
    <source>
        <dbReference type="Proteomes" id="UP001501490"/>
    </source>
</evidence>
<dbReference type="InterPro" id="IPR007061">
    <property type="entry name" value="MST-like"/>
</dbReference>
<organism evidence="1 2">
    <name type="scientific">Microlunatus ginsengisoli</name>
    <dbReference type="NCBI Taxonomy" id="363863"/>
    <lineage>
        <taxon>Bacteria</taxon>
        <taxon>Bacillati</taxon>
        <taxon>Actinomycetota</taxon>
        <taxon>Actinomycetes</taxon>
        <taxon>Propionibacteriales</taxon>
        <taxon>Propionibacteriaceae</taxon>
        <taxon>Microlunatus</taxon>
    </lineage>
</organism>
<dbReference type="InterPro" id="IPR034660">
    <property type="entry name" value="DinB/YfiT-like"/>
</dbReference>
<dbReference type="EMBL" id="BAABAB010000044">
    <property type="protein sequence ID" value="GAA3637441.1"/>
    <property type="molecule type" value="Genomic_DNA"/>
</dbReference>
<dbReference type="RefSeq" id="WP_344808808.1">
    <property type="nucleotide sequence ID" value="NZ_BAABAB010000044.1"/>
</dbReference>
<gene>
    <name evidence="1" type="ORF">GCM10022236_44970</name>
</gene>
<comment type="caution">
    <text evidence="1">The sequence shown here is derived from an EMBL/GenBank/DDBJ whole genome shotgun (WGS) entry which is preliminary data.</text>
</comment>